<dbReference type="EMBL" id="PDCP01000051">
    <property type="protein sequence ID" value="PEG35080.1"/>
    <property type="molecule type" value="Genomic_DNA"/>
</dbReference>
<gene>
    <name evidence="3" type="ORF">CQY20_23140</name>
    <name evidence="2" type="ORF">MAGR_51950</name>
</gene>
<reference evidence="2 5" key="2">
    <citation type="journal article" date="2019" name="Emerg. Microbes Infect.">
        <title>Comprehensive subspecies identification of 175 nontuberculous mycobacteria species based on 7547 genomic profiles.</title>
        <authorList>
            <person name="Matsumoto Y."/>
            <person name="Kinjo T."/>
            <person name="Motooka D."/>
            <person name="Nabeya D."/>
            <person name="Jung N."/>
            <person name="Uechi K."/>
            <person name="Horii T."/>
            <person name="Iida T."/>
            <person name="Fujita J."/>
            <person name="Nakamura S."/>
        </authorList>
    </citation>
    <scope>NUCLEOTIDE SEQUENCE [LARGE SCALE GENOMIC DNA]</scope>
    <source>
        <strain evidence="2 5">JCM 6377</strain>
    </source>
</reference>
<dbReference type="PANTHER" id="PTHR22642">
    <property type="entry name" value="IMIDAZOLONEPROPIONASE"/>
    <property type="match status" value="1"/>
</dbReference>
<keyword evidence="4" id="KW-1185">Reference proteome</keyword>
<dbReference type="Gene3D" id="3.10.310.70">
    <property type="match status" value="1"/>
</dbReference>
<dbReference type="PANTHER" id="PTHR22642:SF2">
    <property type="entry name" value="PROTEIN LONG AFTER FAR-RED 3"/>
    <property type="match status" value="1"/>
</dbReference>
<dbReference type="Gene3D" id="3.20.20.140">
    <property type="entry name" value="Metal-dependent hydrolases"/>
    <property type="match status" value="1"/>
</dbReference>
<reference evidence="2" key="3">
    <citation type="submission" date="2020-02" db="EMBL/GenBank/DDBJ databases">
        <authorList>
            <person name="Matsumoto Y."/>
            <person name="Motooka D."/>
            <person name="Nakamura S."/>
        </authorList>
    </citation>
    <scope>NUCLEOTIDE SEQUENCE</scope>
    <source>
        <strain evidence="2">JCM 6377</strain>
    </source>
</reference>
<dbReference type="Proteomes" id="UP000465302">
    <property type="component" value="Unassembled WGS sequence"/>
</dbReference>
<evidence type="ECO:0000259" key="1">
    <source>
        <dbReference type="Pfam" id="PF07969"/>
    </source>
</evidence>
<evidence type="ECO:0000313" key="4">
    <source>
        <dbReference type="Proteomes" id="UP000220914"/>
    </source>
</evidence>
<dbReference type="SUPFAM" id="SSF51338">
    <property type="entry name" value="Composite domain of metallo-dependent hydrolases"/>
    <property type="match status" value="1"/>
</dbReference>
<dbReference type="AlphaFoldDB" id="A0A2A7MU54"/>
<dbReference type="OrthoDB" id="3173428at2"/>
<dbReference type="InterPro" id="IPR011059">
    <property type="entry name" value="Metal-dep_hydrolase_composite"/>
</dbReference>
<protein>
    <recommendedName>
        <fullName evidence="1">Amidohydrolase 3 domain-containing protein</fullName>
    </recommendedName>
</protein>
<dbReference type="InterPro" id="IPR032466">
    <property type="entry name" value="Metal_Hydrolase"/>
</dbReference>
<dbReference type="SUPFAM" id="SSF51556">
    <property type="entry name" value="Metallo-dependent hydrolases"/>
    <property type="match status" value="1"/>
</dbReference>
<proteinExistence type="predicted"/>
<dbReference type="GO" id="GO:0016810">
    <property type="term" value="F:hydrolase activity, acting on carbon-nitrogen (but not peptide) bonds"/>
    <property type="evidence" value="ECO:0007669"/>
    <property type="project" value="InterPro"/>
</dbReference>
<evidence type="ECO:0000313" key="5">
    <source>
        <dbReference type="Proteomes" id="UP000465302"/>
    </source>
</evidence>
<name>A0A2A7MU54_MYCAG</name>
<feature type="domain" description="Amidohydrolase 3" evidence="1">
    <location>
        <begin position="39"/>
        <end position="420"/>
    </location>
</feature>
<evidence type="ECO:0000313" key="2">
    <source>
        <dbReference type="EMBL" id="GFG53754.1"/>
    </source>
</evidence>
<dbReference type="Proteomes" id="UP000220914">
    <property type="component" value="Unassembled WGS sequence"/>
</dbReference>
<dbReference type="Gene3D" id="2.30.40.10">
    <property type="entry name" value="Urease, subunit C, domain 1"/>
    <property type="match status" value="1"/>
</dbReference>
<accession>A0A2A7MU54</accession>
<dbReference type="Pfam" id="PF07969">
    <property type="entry name" value="Amidohydro_3"/>
    <property type="match status" value="1"/>
</dbReference>
<dbReference type="RefSeq" id="WP_097942416.1">
    <property type="nucleotide sequence ID" value="NZ_BLKS01000001.1"/>
</dbReference>
<comment type="caution">
    <text evidence="3">The sequence shown here is derived from an EMBL/GenBank/DDBJ whole genome shotgun (WGS) entry which is preliminary data.</text>
</comment>
<organism evidence="3 4">
    <name type="scientific">Mycolicibacterium agri</name>
    <name type="common">Mycobacterium agri</name>
    <dbReference type="NCBI Taxonomy" id="36811"/>
    <lineage>
        <taxon>Bacteria</taxon>
        <taxon>Bacillati</taxon>
        <taxon>Actinomycetota</taxon>
        <taxon>Actinomycetes</taxon>
        <taxon>Mycobacteriales</taxon>
        <taxon>Mycobacteriaceae</taxon>
        <taxon>Mycolicibacterium</taxon>
    </lineage>
</organism>
<dbReference type="EMBL" id="BLKS01000001">
    <property type="protein sequence ID" value="GFG53754.1"/>
    <property type="molecule type" value="Genomic_DNA"/>
</dbReference>
<reference evidence="3 4" key="1">
    <citation type="submission" date="2017-10" db="EMBL/GenBank/DDBJ databases">
        <title>The new phylogeny of genus Mycobacterium.</title>
        <authorList>
            <person name="Tortoli E."/>
            <person name="Trovato A."/>
            <person name="Cirillo D.M."/>
        </authorList>
    </citation>
    <scope>NUCLEOTIDE SEQUENCE [LARGE SCALE GENOMIC DNA]</scope>
    <source>
        <strain evidence="3 4">CCUG37673</strain>
    </source>
</reference>
<sequence length="444" mass="48122">MEPHQPRAGAVGIRDGVIESVGTVEHVRSAMGQHVPVDDLGSAAILPGFIDAHHHFSLAVFDAGVPGLHLPPGSRVGDLLKLVNRAVSDHDGHGWIRMRGYDPALLNEGRGPHIRELDEVCPDYPLLLIDYSGHDGCVNSRAMAEMGWNRSSPNPPGGLLRRDRLGRLTGEIVEGATFLADARSRGSLSHRGEDIWTAECERHSRRLLAAGIVRVADAAVAPMFDPLFERAARARALPVIVHRMPLGGRSMLDPRFDVGPTGSGPESTPVGPAKLILDGASRCALCFSIQQAATFAAKAIRSAVAARSLAALRAESHLQWRIGRDQLVHARMLFWQQEQLNAAVAEAVDNQLQVAQHAIGNEAVNMAVTALEEHQQRLHRLPGRPRLEHTVLIDPPLAQRIANVGAIATVQPYFVYDFLGDAVARTPIPNLSWSCRFARSPMPG</sequence>
<evidence type="ECO:0000313" key="3">
    <source>
        <dbReference type="EMBL" id="PEG35080.1"/>
    </source>
</evidence>
<dbReference type="InterPro" id="IPR013108">
    <property type="entry name" value="Amidohydro_3"/>
</dbReference>